<keyword evidence="1" id="KW-1133">Transmembrane helix</keyword>
<feature type="transmembrane region" description="Helical" evidence="1">
    <location>
        <begin position="29"/>
        <end position="48"/>
    </location>
</feature>
<accession>A0A6C0LPZ2</accession>
<sequence length="50" mass="5697">MSAILGIAFAIFAFIFLPTIMFFTVPIGWLFMPMIIIGLLLFTAYKIYSM</sequence>
<keyword evidence="1" id="KW-0812">Transmembrane</keyword>
<evidence type="ECO:0000313" key="2">
    <source>
        <dbReference type="EMBL" id="QHU32075.1"/>
    </source>
</evidence>
<feature type="transmembrane region" description="Helical" evidence="1">
    <location>
        <begin position="5"/>
        <end position="23"/>
    </location>
</feature>
<protein>
    <submittedName>
        <fullName evidence="2">Uncharacterized protein</fullName>
    </submittedName>
</protein>
<dbReference type="AlphaFoldDB" id="A0A6C0LPZ2"/>
<name>A0A6C0LPZ2_9ZZZZ</name>
<proteinExistence type="predicted"/>
<reference evidence="2" key="1">
    <citation type="journal article" date="2020" name="Nature">
        <title>Giant virus diversity and host interactions through global metagenomics.</title>
        <authorList>
            <person name="Schulz F."/>
            <person name="Roux S."/>
            <person name="Paez-Espino D."/>
            <person name="Jungbluth S."/>
            <person name="Walsh D.A."/>
            <person name="Denef V.J."/>
            <person name="McMahon K.D."/>
            <person name="Konstantinidis K.T."/>
            <person name="Eloe-Fadrosh E.A."/>
            <person name="Kyrpides N.C."/>
            <person name="Woyke T."/>
        </authorList>
    </citation>
    <scope>NUCLEOTIDE SEQUENCE</scope>
    <source>
        <strain evidence="2">GVMAG-M-3300027963-41</strain>
    </source>
</reference>
<organism evidence="2">
    <name type="scientific">viral metagenome</name>
    <dbReference type="NCBI Taxonomy" id="1070528"/>
    <lineage>
        <taxon>unclassified sequences</taxon>
        <taxon>metagenomes</taxon>
        <taxon>organismal metagenomes</taxon>
    </lineage>
</organism>
<keyword evidence="1" id="KW-0472">Membrane</keyword>
<dbReference type="EMBL" id="MN740535">
    <property type="protein sequence ID" value="QHU32075.1"/>
    <property type="molecule type" value="Genomic_DNA"/>
</dbReference>
<evidence type="ECO:0000256" key="1">
    <source>
        <dbReference type="SAM" id="Phobius"/>
    </source>
</evidence>